<keyword evidence="1" id="KW-1133">Transmembrane helix</keyword>
<feature type="transmembrane region" description="Helical" evidence="1">
    <location>
        <begin position="12"/>
        <end position="29"/>
    </location>
</feature>
<dbReference type="RefSeq" id="WP_090298552.1">
    <property type="nucleotide sequence ID" value="NZ_FNKI01000004.1"/>
</dbReference>
<organism evidence="2 3">
    <name type="scientific">Flagellimonas zhangzhouensis</name>
    <dbReference type="NCBI Taxonomy" id="1073328"/>
    <lineage>
        <taxon>Bacteria</taxon>
        <taxon>Pseudomonadati</taxon>
        <taxon>Bacteroidota</taxon>
        <taxon>Flavobacteriia</taxon>
        <taxon>Flavobacteriales</taxon>
        <taxon>Flavobacteriaceae</taxon>
        <taxon>Flagellimonas</taxon>
    </lineage>
</organism>
<feature type="transmembrane region" description="Helical" evidence="1">
    <location>
        <begin position="41"/>
        <end position="59"/>
    </location>
</feature>
<evidence type="ECO:0000256" key="1">
    <source>
        <dbReference type="SAM" id="Phobius"/>
    </source>
</evidence>
<reference evidence="3" key="1">
    <citation type="submission" date="2016-10" db="EMBL/GenBank/DDBJ databases">
        <authorList>
            <person name="Varghese N."/>
            <person name="Submissions S."/>
        </authorList>
    </citation>
    <scope>NUCLEOTIDE SEQUENCE [LARGE SCALE GENOMIC DNA]</scope>
    <source>
        <strain evidence="3">DSM 25030</strain>
    </source>
</reference>
<protein>
    <submittedName>
        <fullName evidence="2">Uncharacterized protein</fullName>
    </submittedName>
</protein>
<dbReference type="AlphaFoldDB" id="A0A1H2Y7P1"/>
<dbReference type="Proteomes" id="UP000199592">
    <property type="component" value="Unassembled WGS sequence"/>
</dbReference>
<gene>
    <name evidence="2" type="ORF">SAMN04487892_2958</name>
</gene>
<evidence type="ECO:0000313" key="3">
    <source>
        <dbReference type="Proteomes" id="UP000199592"/>
    </source>
</evidence>
<name>A0A1H2Y7P1_9FLAO</name>
<keyword evidence="1" id="KW-0812">Transmembrane</keyword>
<dbReference type="EMBL" id="FNMY01000005">
    <property type="protein sequence ID" value="SDX01223.1"/>
    <property type="molecule type" value="Genomic_DNA"/>
</dbReference>
<sequence length="582" mass="66180">MSDGFMLLNHNLFWPLLIGCLVLLGFFVWKEWHQKGQSRFWIKIAVACIGLTSLFLLILKPATPKDTTTGKAIVLTEGYRAEQLDSLKKVFKRIKSEEYVSGKSLSIIEDVDSLFLLGHGVPLYDFWQLEGKSVQFLGGEAISGWTQIHHTDELELGEELKVQAQYQNPQKEYWAVLKDNGGNPLDSVQFEEGEEQLVQFTVQPKASGHFVYQLEEKNAEGALVSSEPIPFIVEDREPLHILILNTFPTFESKYLKNYLAEKGHQVLVRSQLTKNKYKFEYFNRDTQPIYQLSKQALEAFDLLVFDVESYQNLGRSASTVLKESMAENGLGVFIQPSGNLFTLSKNQLPIGFDADFNTDISLGNPPQSLQKYPFAFQQEFPLQPIKMDSTTIAAYLPQGKGKMGTSLLQNTYQLVLDGKPDSYAAIWTEILDALVPQFEKSASWEMVTDIPRVDEPANFWVHSSTNPLEVEIEASSKLPLLQDVPIPSRWKGVQYPRKKGWNQLQIPADSTSQFSYFVFGKNERTTVSQQNVYEQNQRYFGQGKSSNAQVSATSKKMEPISPLWFFVPFLLSMGWLWLEPKL</sequence>
<accession>A0A1H2Y7P1</accession>
<proteinExistence type="predicted"/>
<dbReference type="STRING" id="1073328.SAMN05216294_3063"/>
<evidence type="ECO:0000313" key="2">
    <source>
        <dbReference type="EMBL" id="SDX01223.1"/>
    </source>
</evidence>
<keyword evidence="3" id="KW-1185">Reference proteome</keyword>
<dbReference type="OrthoDB" id="980086at2"/>
<keyword evidence="1" id="KW-0472">Membrane</keyword>